<evidence type="ECO:0000256" key="9">
    <source>
        <dbReference type="ARBA" id="ARBA00041348"/>
    </source>
</evidence>
<name>A0A6P7T7N8_9MOLL</name>
<evidence type="ECO:0000256" key="11">
    <source>
        <dbReference type="ARBA" id="ARBA00047429"/>
    </source>
</evidence>
<dbReference type="PANTHER" id="PTHR15104:SF0">
    <property type="entry name" value="DIHYDROPTERIDINE REDUCTASE"/>
    <property type="match status" value="1"/>
</dbReference>
<proteinExistence type="inferred from homology"/>
<dbReference type="InterPro" id="IPR036291">
    <property type="entry name" value="NAD(P)-bd_dom_sf"/>
</dbReference>
<organism evidence="13 14">
    <name type="scientific">Octopus sinensis</name>
    <name type="common">East Asian common octopus</name>
    <dbReference type="NCBI Taxonomy" id="2607531"/>
    <lineage>
        <taxon>Eukaryota</taxon>
        <taxon>Metazoa</taxon>
        <taxon>Spiralia</taxon>
        <taxon>Lophotrochozoa</taxon>
        <taxon>Mollusca</taxon>
        <taxon>Cephalopoda</taxon>
        <taxon>Coleoidea</taxon>
        <taxon>Octopodiformes</taxon>
        <taxon>Octopoda</taxon>
        <taxon>Incirrata</taxon>
        <taxon>Octopodidae</taxon>
        <taxon>Octopus</taxon>
    </lineage>
</organism>
<evidence type="ECO:0000256" key="3">
    <source>
        <dbReference type="ARBA" id="ARBA00022857"/>
    </source>
</evidence>
<evidence type="ECO:0000256" key="2">
    <source>
        <dbReference type="ARBA" id="ARBA00011738"/>
    </source>
</evidence>
<evidence type="ECO:0000256" key="6">
    <source>
        <dbReference type="ARBA" id="ARBA00037099"/>
    </source>
</evidence>
<reference evidence="14" key="1">
    <citation type="submission" date="2025-08" db="UniProtKB">
        <authorList>
            <consortium name="RefSeq"/>
        </authorList>
    </citation>
    <scope>IDENTIFICATION</scope>
</reference>
<dbReference type="KEGG" id="osn:115219744"/>
<gene>
    <name evidence="14" type="primary">LOC115219744</name>
</gene>
<dbReference type="GO" id="GO:0004155">
    <property type="term" value="F:6,7-dihydropteridine reductase activity"/>
    <property type="evidence" value="ECO:0007669"/>
    <property type="project" value="UniProtKB-EC"/>
</dbReference>
<evidence type="ECO:0000313" key="13">
    <source>
        <dbReference type="Proteomes" id="UP000515154"/>
    </source>
</evidence>
<comment type="similarity">
    <text evidence="1">Belongs to the short-chain dehydrogenases/reductases (SDR) family.</text>
</comment>
<dbReference type="GO" id="GO:0070404">
    <property type="term" value="F:NADH binding"/>
    <property type="evidence" value="ECO:0007669"/>
    <property type="project" value="TreeGrafter"/>
</dbReference>
<evidence type="ECO:0000256" key="1">
    <source>
        <dbReference type="ARBA" id="ARBA00006484"/>
    </source>
</evidence>
<comment type="catalytic activity">
    <reaction evidence="12">
        <text>5,6,7,8-tetrahydropteridine + NAD(+) = 6,7-dihydropteridine + NADH + H(+)</text>
        <dbReference type="Rhea" id="RHEA:17869"/>
        <dbReference type="ChEBI" id="CHEBI:15378"/>
        <dbReference type="ChEBI" id="CHEBI:28889"/>
        <dbReference type="ChEBI" id="CHEBI:30156"/>
        <dbReference type="ChEBI" id="CHEBI:57540"/>
        <dbReference type="ChEBI" id="CHEBI:57945"/>
        <dbReference type="EC" id="1.5.1.34"/>
    </reaction>
    <physiologicalReaction direction="right-to-left" evidence="12">
        <dbReference type="Rhea" id="RHEA:17871"/>
    </physiologicalReaction>
</comment>
<comment type="catalytic activity">
    <reaction evidence="11">
        <text>5,6,7,8-tetrahydropteridine + NADP(+) = 6,7-dihydropteridine + NADPH + H(+)</text>
        <dbReference type="Rhea" id="RHEA:17865"/>
        <dbReference type="ChEBI" id="CHEBI:15378"/>
        <dbReference type="ChEBI" id="CHEBI:28889"/>
        <dbReference type="ChEBI" id="CHEBI:30156"/>
        <dbReference type="ChEBI" id="CHEBI:57783"/>
        <dbReference type="ChEBI" id="CHEBI:58349"/>
        <dbReference type="EC" id="1.5.1.34"/>
    </reaction>
    <physiologicalReaction direction="right-to-left" evidence="11">
        <dbReference type="Rhea" id="RHEA:17867"/>
    </physiologicalReaction>
</comment>
<dbReference type="Gene3D" id="3.40.50.720">
    <property type="entry name" value="NAD(P)-binding Rossmann-like Domain"/>
    <property type="match status" value="1"/>
</dbReference>
<dbReference type="PROSITE" id="PS00061">
    <property type="entry name" value="ADH_SHORT"/>
    <property type="match status" value="1"/>
</dbReference>
<dbReference type="GO" id="GO:0006559">
    <property type="term" value="P:L-phenylalanine catabolic process"/>
    <property type="evidence" value="ECO:0007669"/>
    <property type="project" value="TreeGrafter"/>
</dbReference>
<evidence type="ECO:0000256" key="12">
    <source>
        <dbReference type="ARBA" id="ARBA00047536"/>
    </source>
</evidence>
<keyword evidence="5" id="KW-0783">Tetrahydrobiopterin biosynthesis</keyword>
<dbReference type="PANTHER" id="PTHR15104">
    <property type="entry name" value="DIHYDROPTERIDINE REDUCTASE"/>
    <property type="match status" value="1"/>
</dbReference>
<dbReference type="EC" id="1.5.1.34" evidence="7"/>
<keyword evidence="3" id="KW-0521">NADP</keyword>
<evidence type="ECO:0000256" key="8">
    <source>
        <dbReference type="ARBA" id="ARBA00039520"/>
    </source>
</evidence>
<dbReference type="AlphaFoldDB" id="A0A6P7T7N8"/>
<dbReference type="GO" id="GO:0005737">
    <property type="term" value="C:cytoplasm"/>
    <property type="evidence" value="ECO:0007669"/>
    <property type="project" value="TreeGrafter"/>
</dbReference>
<dbReference type="GO" id="GO:0070402">
    <property type="term" value="F:NADPH binding"/>
    <property type="evidence" value="ECO:0007669"/>
    <property type="project" value="TreeGrafter"/>
</dbReference>
<dbReference type="Proteomes" id="UP000515154">
    <property type="component" value="Linkage group LG15"/>
</dbReference>
<keyword evidence="13" id="KW-1185">Reference proteome</keyword>
<sequence length="235" mass="25059">MAVQGRILVYGGKGALGSTCVSYFKSKNFWVGSVDRINNDDAHFNVQVTGSTLHEQNEEIAKKLSESLAGNKLDAILCVAGGWAGGNADSKDFLKSADDMWKQSVWSSVIASSLAAKHLKEGGLLTLPGAAPATDGTPGMIGYGMAKAAVHQLTKSLAGDKSGLPSRAVALATLPVVLDTPNNRKWMAKADQTTWTSMDFVSELFYKWCMDKERPANGSLVKMVTKDGKTDLVLC</sequence>
<dbReference type="GO" id="GO:0006729">
    <property type="term" value="P:tetrahydrobiopterin biosynthetic process"/>
    <property type="evidence" value="ECO:0007669"/>
    <property type="project" value="UniProtKB-KW"/>
</dbReference>
<comment type="subunit">
    <text evidence="2">Homodimer.</text>
</comment>
<dbReference type="RefSeq" id="XP_029645836.1">
    <property type="nucleotide sequence ID" value="XM_029789976.2"/>
</dbReference>
<dbReference type="InterPro" id="IPR020904">
    <property type="entry name" value="Sc_DH/Rdtase_CS"/>
</dbReference>
<evidence type="ECO:0000313" key="14">
    <source>
        <dbReference type="RefSeq" id="XP_029645836.1"/>
    </source>
</evidence>
<evidence type="ECO:0000256" key="5">
    <source>
        <dbReference type="ARBA" id="ARBA00023007"/>
    </source>
</evidence>
<evidence type="ECO:0000256" key="4">
    <source>
        <dbReference type="ARBA" id="ARBA00023002"/>
    </source>
</evidence>
<accession>A0A6P7T7N8</accession>
<evidence type="ECO:0000256" key="7">
    <source>
        <dbReference type="ARBA" id="ARBA00039153"/>
    </source>
</evidence>
<protein>
    <recommendedName>
        <fullName evidence="8">Dihydropteridine reductase</fullName>
        <ecNumber evidence="7">1.5.1.34</ecNumber>
    </recommendedName>
    <alternativeName>
        <fullName evidence="10">HDHPR</fullName>
    </alternativeName>
    <alternativeName>
        <fullName evidence="9">Quinoid dihydropteridine reductase</fullName>
    </alternativeName>
</protein>
<evidence type="ECO:0000256" key="10">
    <source>
        <dbReference type="ARBA" id="ARBA00042518"/>
    </source>
</evidence>
<dbReference type="SUPFAM" id="SSF51735">
    <property type="entry name" value="NAD(P)-binding Rossmann-fold domains"/>
    <property type="match status" value="1"/>
</dbReference>
<comment type="function">
    <text evidence="6">Catalyzes the conversion of quinonoid dihydrobiopterin into tetrahydrobiopterin.</text>
</comment>
<keyword evidence="4" id="KW-0560">Oxidoreductase</keyword>
<dbReference type="CDD" id="cd05334">
    <property type="entry name" value="DHPR_SDR_c_like"/>
    <property type="match status" value="1"/>
</dbReference>
<dbReference type="FunFam" id="3.40.50.720:FF:000157">
    <property type="entry name" value="Quinoid dihydropteridine reductase"/>
    <property type="match status" value="1"/>
</dbReference>